<feature type="region of interest" description="Disordered" evidence="1">
    <location>
        <begin position="237"/>
        <end position="268"/>
    </location>
</feature>
<name>A0AAD3T1M2_NEPGR</name>
<reference evidence="2" key="1">
    <citation type="submission" date="2023-05" db="EMBL/GenBank/DDBJ databases">
        <title>Nepenthes gracilis genome sequencing.</title>
        <authorList>
            <person name="Fukushima K."/>
        </authorList>
    </citation>
    <scope>NUCLEOTIDE SEQUENCE</scope>
    <source>
        <strain evidence="2">SING2019-196</strain>
    </source>
</reference>
<dbReference type="InterPro" id="IPR012677">
    <property type="entry name" value="Nucleotide-bd_a/b_plait_sf"/>
</dbReference>
<evidence type="ECO:0000313" key="2">
    <source>
        <dbReference type="EMBL" id="GMH21039.1"/>
    </source>
</evidence>
<evidence type="ECO:0000256" key="1">
    <source>
        <dbReference type="SAM" id="MobiDB-lite"/>
    </source>
</evidence>
<dbReference type="EMBL" id="BSYO01000022">
    <property type="protein sequence ID" value="GMH21039.1"/>
    <property type="molecule type" value="Genomic_DNA"/>
</dbReference>
<dbReference type="Gene3D" id="3.30.70.330">
    <property type="match status" value="1"/>
</dbReference>
<proteinExistence type="predicted"/>
<dbReference type="AlphaFoldDB" id="A0AAD3T1M2"/>
<dbReference type="GO" id="GO:0003676">
    <property type="term" value="F:nucleic acid binding"/>
    <property type="evidence" value="ECO:0007669"/>
    <property type="project" value="InterPro"/>
</dbReference>
<dbReference type="Proteomes" id="UP001279734">
    <property type="component" value="Unassembled WGS sequence"/>
</dbReference>
<evidence type="ECO:0000313" key="3">
    <source>
        <dbReference type="Proteomes" id="UP001279734"/>
    </source>
</evidence>
<accession>A0AAD3T1M2</accession>
<dbReference type="SUPFAM" id="SSF54928">
    <property type="entry name" value="RNA-binding domain, RBD"/>
    <property type="match status" value="1"/>
</dbReference>
<gene>
    <name evidence="2" type="ORF">Nepgr_022881</name>
</gene>
<protein>
    <recommendedName>
        <fullName evidence="4">RRM domain-containing protein</fullName>
    </recommendedName>
</protein>
<dbReference type="InterPro" id="IPR035979">
    <property type="entry name" value="RBD_domain_sf"/>
</dbReference>
<sequence>MKEFEQTRLKAVLCDPKPKSSVQDQSSSYPYAANAPVANVLADNVTFYNDSYSCPKAEQLYADVDKHNFASRPVHASALVEEPRSSAAVGGPKADAGLIWSTIYNSLSSSEVTGKEPLDGSSVSIADGEHMHSVLDAISDNDKSLMSNKARLSIPALLSAVKGVRAVYKSSSQGLADQMNAPPRSDQARIMKQTPSLKPLKSILKKPRDQQLAFPSLVDLSVLIAEGYNDLLAACPSTTSSQGSNSRQGSSGHGRGSTSSSQSKPSKEVDDANLYIGYLPQVVVDEIRLAEIFSRFGKLSEVEVMTE</sequence>
<organism evidence="2 3">
    <name type="scientific">Nepenthes gracilis</name>
    <name type="common">Slender pitcher plant</name>
    <dbReference type="NCBI Taxonomy" id="150966"/>
    <lineage>
        <taxon>Eukaryota</taxon>
        <taxon>Viridiplantae</taxon>
        <taxon>Streptophyta</taxon>
        <taxon>Embryophyta</taxon>
        <taxon>Tracheophyta</taxon>
        <taxon>Spermatophyta</taxon>
        <taxon>Magnoliopsida</taxon>
        <taxon>eudicotyledons</taxon>
        <taxon>Gunneridae</taxon>
        <taxon>Pentapetalae</taxon>
        <taxon>Caryophyllales</taxon>
        <taxon>Nepenthaceae</taxon>
        <taxon>Nepenthes</taxon>
    </lineage>
</organism>
<comment type="caution">
    <text evidence="2">The sequence shown here is derived from an EMBL/GenBank/DDBJ whole genome shotgun (WGS) entry which is preliminary data.</text>
</comment>
<feature type="compositionally biased region" description="Low complexity" evidence="1">
    <location>
        <begin position="237"/>
        <end position="263"/>
    </location>
</feature>
<evidence type="ECO:0008006" key="4">
    <source>
        <dbReference type="Google" id="ProtNLM"/>
    </source>
</evidence>
<keyword evidence="3" id="KW-1185">Reference proteome</keyword>